<dbReference type="NCBIfam" id="TIGR03302">
    <property type="entry name" value="OM_YfiO"/>
    <property type="match status" value="1"/>
</dbReference>
<evidence type="ECO:0000256" key="1">
    <source>
        <dbReference type="ARBA" id="ARBA00022729"/>
    </source>
</evidence>
<protein>
    <submittedName>
        <fullName evidence="6">Outer membrane protein assembly factor BamD</fullName>
    </submittedName>
</protein>
<evidence type="ECO:0000256" key="4">
    <source>
        <dbReference type="SAM" id="SignalP"/>
    </source>
</evidence>
<dbReference type="InterPro" id="IPR011990">
    <property type="entry name" value="TPR-like_helical_dom_sf"/>
</dbReference>
<comment type="caution">
    <text evidence="6">The sequence shown here is derived from an EMBL/GenBank/DDBJ whole genome shotgun (WGS) entry which is preliminary data.</text>
</comment>
<evidence type="ECO:0000313" key="6">
    <source>
        <dbReference type="EMBL" id="RUL58606.1"/>
    </source>
</evidence>
<accession>A0A3S0P7B9</accession>
<gene>
    <name evidence="6" type="primary">bamD</name>
    <name evidence="6" type="ORF">EHV08_01685</name>
</gene>
<sequence length="282" mass="32369">MKKTILSALVAVLLLSGCAAEFNKVYKSSNVDYKYEYAKECFAMGKYIRAVTLLQELVTIEKGTDNGEECLYMLAMAEYMSKDYQTAAEYFKKYFEAYPRGVYAEMAAFYIGESLYMSTPEPRLDQTPTYTAITAYQEYLDLFPNAARREEAQRKLMELQDKLVQKELAASQLYYNLGPYFGNCLSGGSNYEACVITAENALKDYPFCQEREKFATLIMKSKFELAERSVDAKKLDRFRDAEDECYGFINEYPDSKERATAEKYIEICKKFTGTGESKVEVE</sequence>
<dbReference type="Gene3D" id="1.25.40.10">
    <property type="entry name" value="Tetratricopeptide repeat domain"/>
    <property type="match status" value="1"/>
</dbReference>
<dbReference type="RefSeq" id="WP_126677703.1">
    <property type="nucleotide sequence ID" value="NZ_JBQMXP010000015.1"/>
</dbReference>
<keyword evidence="1 4" id="KW-0732">Signal</keyword>
<proteinExistence type="predicted"/>
<reference evidence="6 7" key="1">
    <citation type="submission" date="2018-12" db="EMBL/GenBank/DDBJ databases">
        <title>Genome sequencing of Prevotella sp. KCOM 3155 (= JS262).</title>
        <authorList>
            <person name="Kook J.-K."/>
            <person name="Park S.-N."/>
            <person name="Lim Y.K."/>
        </authorList>
    </citation>
    <scope>NUCLEOTIDE SEQUENCE [LARGE SCALE GENOMIC DNA]</scope>
    <source>
        <strain evidence="6 7">KCOM 3155</strain>
    </source>
</reference>
<evidence type="ECO:0000259" key="5">
    <source>
        <dbReference type="Pfam" id="PF13525"/>
    </source>
</evidence>
<dbReference type="OrthoDB" id="9770761at2"/>
<dbReference type="PROSITE" id="PS51257">
    <property type="entry name" value="PROKAR_LIPOPROTEIN"/>
    <property type="match status" value="1"/>
</dbReference>
<name>A0A3S0P7B9_9BACT</name>
<evidence type="ECO:0000256" key="3">
    <source>
        <dbReference type="ARBA" id="ARBA00023237"/>
    </source>
</evidence>
<feature type="signal peptide" evidence="4">
    <location>
        <begin position="1"/>
        <end position="19"/>
    </location>
</feature>
<keyword evidence="7" id="KW-1185">Reference proteome</keyword>
<keyword evidence="2" id="KW-0472">Membrane</keyword>
<dbReference type="Proteomes" id="UP000278983">
    <property type="component" value="Unassembled WGS sequence"/>
</dbReference>
<organism evidence="6 7">
    <name type="scientific">Prevotella koreensis</name>
    <dbReference type="NCBI Taxonomy" id="2490854"/>
    <lineage>
        <taxon>Bacteria</taxon>
        <taxon>Pseudomonadati</taxon>
        <taxon>Bacteroidota</taxon>
        <taxon>Bacteroidia</taxon>
        <taxon>Bacteroidales</taxon>
        <taxon>Prevotellaceae</taxon>
        <taxon>Prevotella</taxon>
    </lineage>
</organism>
<dbReference type="Pfam" id="PF13525">
    <property type="entry name" value="YfiO"/>
    <property type="match status" value="1"/>
</dbReference>
<dbReference type="EMBL" id="RYYU01000001">
    <property type="protein sequence ID" value="RUL58606.1"/>
    <property type="molecule type" value="Genomic_DNA"/>
</dbReference>
<feature type="domain" description="Outer membrane lipoprotein BamD-like" evidence="5">
    <location>
        <begin position="35"/>
        <end position="178"/>
    </location>
</feature>
<feature type="chain" id="PRO_5018613166" evidence="4">
    <location>
        <begin position="20"/>
        <end position="282"/>
    </location>
</feature>
<evidence type="ECO:0000256" key="2">
    <source>
        <dbReference type="ARBA" id="ARBA00023136"/>
    </source>
</evidence>
<evidence type="ECO:0000313" key="7">
    <source>
        <dbReference type="Proteomes" id="UP000278983"/>
    </source>
</evidence>
<dbReference type="InterPro" id="IPR017689">
    <property type="entry name" value="BamD"/>
</dbReference>
<keyword evidence="3" id="KW-0998">Cell outer membrane</keyword>
<dbReference type="InterPro" id="IPR039565">
    <property type="entry name" value="BamD-like"/>
</dbReference>
<dbReference type="SUPFAM" id="SSF48452">
    <property type="entry name" value="TPR-like"/>
    <property type="match status" value="1"/>
</dbReference>
<dbReference type="AlphaFoldDB" id="A0A3S0P7B9"/>